<name>A0ABV3L2L7_9RHOB</name>
<evidence type="ECO:0000313" key="2">
    <source>
        <dbReference type="Proteomes" id="UP001553161"/>
    </source>
</evidence>
<dbReference type="EMBL" id="JBFBVU010000002">
    <property type="protein sequence ID" value="MEV8465804.1"/>
    <property type="molecule type" value="Genomic_DNA"/>
</dbReference>
<accession>A0ABV3L2L7</accession>
<proteinExistence type="predicted"/>
<evidence type="ECO:0000313" key="1">
    <source>
        <dbReference type="EMBL" id="MEV8465804.1"/>
    </source>
</evidence>
<reference evidence="1 2" key="1">
    <citation type="submission" date="2024-07" db="EMBL/GenBank/DDBJ databases">
        <authorList>
            <person name="Kang M."/>
        </authorList>
    </citation>
    <scope>NUCLEOTIDE SEQUENCE [LARGE SCALE GENOMIC DNA]</scope>
    <source>
        <strain evidence="1 2">DFM31</strain>
    </source>
</reference>
<comment type="caution">
    <text evidence="1">The sequence shown here is derived from an EMBL/GenBank/DDBJ whole genome shotgun (WGS) entry which is preliminary data.</text>
</comment>
<protein>
    <submittedName>
        <fullName evidence="1">Uncharacterized protein</fullName>
    </submittedName>
</protein>
<keyword evidence="2" id="KW-1185">Reference proteome</keyword>
<dbReference type="RefSeq" id="WP_366191511.1">
    <property type="nucleotide sequence ID" value="NZ_JBFBVU010000002.1"/>
</dbReference>
<dbReference type="Proteomes" id="UP001553161">
    <property type="component" value="Unassembled WGS sequence"/>
</dbReference>
<organism evidence="1 2">
    <name type="scientific">Meridianimarinicoccus marinus</name>
    <dbReference type="NCBI Taxonomy" id="3231483"/>
    <lineage>
        <taxon>Bacteria</taxon>
        <taxon>Pseudomonadati</taxon>
        <taxon>Pseudomonadota</taxon>
        <taxon>Alphaproteobacteria</taxon>
        <taxon>Rhodobacterales</taxon>
        <taxon>Paracoccaceae</taxon>
        <taxon>Meridianimarinicoccus</taxon>
    </lineage>
</organism>
<sequence length="62" mass="7141">MDADWMIDVLADLKKFARHNQFLELAEQLDDTMMVAATEIRRNKVRDVCRARGHEGKTGDAH</sequence>
<gene>
    <name evidence="1" type="ORF">AB0T83_03275</name>
</gene>